<protein>
    <submittedName>
        <fullName evidence="2">Uncharacterized protein</fullName>
    </submittedName>
</protein>
<evidence type="ECO:0000313" key="3">
    <source>
        <dbReference type="Proteomes" id="UP000011134"/>
    </source>
</evidence>
<keyword evidence="1" id="KW-0472">Membrane</keyword>
<dbReference type="AlphaFoldDB" id="L8JA84"/>
<reference evidence="2 3" key="1">
    <citation type="submission" date="2012-12" db="EMBL/GenBank/DDBJ databases">
        <title>Genome Assembly of Photobacterium sp. AK15.</title>
        <authorList>
            <person name="Khatri I."/>
            <person name="Vaidya B."/>
            <person name="Srinivas T.N.R."/>
            <person name="Subramanian S."/>
            <person name="Pinnaka A."/>
        </authorList>
    </citation>
    <scope>NUCLEOTIDE SEQUENCE [LARGE SCALE GENOMIC DNA]</scope>
    <source>
        <strain evidence="2 3">AK15</strain>
    </source>
</reference>
<feature type="transmembrane region" description="Helical" evidence="1">
    <location>
        <begin position="206"/>
        <end position="229"/>
    </location>
</feature>
<name>L8JA84_9GAMM</name>
<keyword evidence="1" id="KW-1133">Transmembrane helix</keyword>
<dbReference type="Proteomes" id="UP000011134">
    <property type="component" value="Unassembled WGS sequence"/>
</dbReference>
<dbReference type="RefSeq" id="WP_007465770.1">
    <property type="nucleotide sequence ID" value="NZ_AMZO01000016.1"/>
</dbReference>
<dbReference type="PATRIC" id="fig|1056511.3.peg.2333"/>
<feature type="transmembrane region" description="Helical" evidence="1">
    <location>
        <begin position="262"/>
        <end position="282"/>
    </location>
</feature>
<keyword evidence="1" id="KW-0812">Transmembrane</keyword>
<proteinExistence type="predicted"/>
<gene>
    <name evidence="2" type="ORF">C942_00841</name>
</gene>
<comment type="caution">
    <text evidence="2">The sequence shown here is derived from an EMBL/GenBank/DDBJ whole genome shotgun (WGS) entry which is preliminary data.</text>
</comment>
<keyword evidence="3" id="KW-1185">Reference proteome</keyword>
<feature type="transmembrane region" description="Helical" evidence="1">
    <location>
        <begin position="145"/>
        <end position="165"/>
    </location>
</feature>
<evidence type="ECO:0000313" key="2">
    <source>
        <dbReference type="EMBL" id="ELR65755.1"/>
    </source>
</evidence>
<sequence length="285" mass="33236">MERAGHNIDYRVNYKLTEQNLRKINDILLKSSQDIPDSYIKYSVERKNSSHYVTDDIEQILSEDNSKDKSIVTLRIGLLIKSDNLNDRFLVNINFHNNNTYYGSKISLDVSGKDRNWCFILFDELDSQIKRTVILKRYEDETYRLSALAFSILMLFAFFGLTILLNDHSTQYDSYTLEKLLELSQSEKLDFIIYRNYDYSLRGQRLVTFIACLVGMLISFALLLSSNFFSKLHSFGKKSTFYWRDEISIYDSYVSFSSNIKWCVIVASLISVTAGIFVSYFFNPA</sequence>
<evidence type="ECO:0000256" key="1">
    <source>
        <dbReference type="SAM" id="Phobius"/>
    </source>
</evidence>
<dbReference type="EMBL" id="AMZO01000016">
    <property type="protein sequence ID" value="ELR65755.1"/>
    <property type="molecule type" value="Genomic_DNA"/>
</dbReference>
<accession>L8JA84</accession>
<organism evidence="2 3">
    <name type="scientific">Photobacterium marinum</name>
    <dbReference type="NCBI Taxonomy" id="1056511"/>
    <lineage>
        <taxon>Bacteria</taxon>
        <taxon>Pseudomonadati</taxon>
        <taxon>Pseudomonadota</taxon>
        <taxon>Gammaproteobacteria</taxon>
        <taxon>Vibrionales</taxon>
        <taxon>Vibrionaceae</taxon>
        <taxon>Photobacterium</taxon>
    </lineage>
</organism>